<dbReference type="Proteomes" id="UP000294134">
    <property type="component" value="Segment"/>
</dbReference>
<gene>
    <name evidence="1" type="ORF">PSA21_421</name>
</gene>
<evidence type="ECO:0000313" key="2">
    <source>
        <dbReference type="Proteomes" id="UP000294134"/>
    </source>
</evidence>
<proteinExistence type="predicted"/>
<dbReference type="EMBL" id="MK552327">
    <property type="protein sequence ID" value="QBJ02939.1"/>
    <property type="molecule type" value="Genomic_DNA"/>
</dbReference>
<reference evidence="1 2" key="1">
    <citation type="submission" date="2019-02" db="EMBL/GenBank/DDBJ databases">
        <authorList>
            <person name="Frampton R.A."/>
            <person name="Wojtus J.K."/>
            <person name="Fineran P.C."/>
            <person name="Hendrickson H.L."/>
        </authorList>
    </citation>
    <scope>NUCLEOTIDE SEQUENCE [LARGE SCALE GENOMIC DNA]</scope>
</reference>
<evidence type="ECO:0000313" key="1">
    <source>
        <dbReference type="EMBL" id="QBJ02939.1"/>
    </source>
</evidence>
<organism evidence="1 2">
    <name type="scientific">Pseudomonas phage Psa21</name>
    <dbReference type="NCBI Taxonomy" id="2530023"/>
    <lineage>
        <taxon>Viruses</taxon>
        <taxon>Duplodnaviria</taxon>
        <taxon>Heunggongvirae</taxon>
        <taxon>Uroviricota</taxon>
        <taxon>Caudoviricetes</taxon>
        <taxon>Chimalliviridae</taxon>
        <taxon>Tepukevirus</taxon>
        <taxon>Tepukevirus Psa21</taxon>
    </lineage>
</organism>
<protein>
    <submittedName>
        <fullName evidence="1">Uncharacterized protein</fullName>
    </submittedName>
</protein>
<name>A0A481W4Y4_9CAUD</name>
<keyword evidence="2" id="KW-1185">Reference proteome</keyword>
<sequence>MPVDSGEYSFYHKSTGRFNPLPWNNDIQYDIVLTPEEMVIARKAFRERWPEWKHIAESHYDVTTGKFTN</sequence>
<accession>A0A481W4Y4</accession>